<dbReference type="Gene3D" id="3.30.60.30">
    <property type="match status" value="1"/>
</dbReference>
<proteinExistence type="predicted"/>
<dbReference type="InterPro" id="IPR036058">
    <property type="entry name" value="Kazal_dom_sf"/>
</dbReference>
<dbReference type="Proteomes" id="UP000288216">
    <property type="component" value="Unassembled WGS sequence"/>
</dbReference>
<accession>A0A401P8C3</accession>
<evidence type="ECO:0000256" key="1">
    <source>
        <dbReference type="ARBA" id="ARBA00004613"/>
    </source>
</evidence>
<name>A0A401P8C3_SCYTO</name>
<evidence type="ECO:0000313" key="8">
    <source>
        <dbReference type="Proteomes" id="UP000288216"/>
    </source>
</evidence>
<dbReference type="OMA" id="ISRMGEC"/>
<dbReference type="PANTHER" id="PTHR21312">
    <property type="entry name" value="SERINE PROTEASE INHIBITOR"/>
    <property type="match status" value="1"/>
</dbReference>
<dbReference type="EMBL" id="BFAA01003194">
    <property type="protein sequence ID" value="GCB69411.1"/>
    <property type="molecule type" value="Genomic_DNA"/>
</dbReference>
<dbReference type="SUPFAM" id="SSF100895">
    <property type="entry name" value="Kazal-type serine protease inhibitors"/>
    <property type="match status" value="1"/>
</dbReference>
<keyword evidence="4" id="KW-1015">Disulfide bond</keyword>
<dbReference type="PROSITE" id="PS51465">
    <property type="entry name" value="KAZAL_2"/>
    <property type="match status" value="1"/>
</dbReference>
<dbReference type="SMART" id="SM00280">
    <property type="entry name" value="KAZAL"/>
    <property type="match status" value="1"/>
</dbReference>
<evidence type="ECO:0000259" key="6">
    <source>
        <dbReference type="PROSITE" id="PS51465"/>
    </source>
</evidence>
<keyword evidence="3" id="KW-0646">Protease inhibitor</keyword>
<keyword evidence="5" id="KW-0732">Signal</keyword>
<comment type="caution">
    <text evidence="7">The sequence shown here is derived from an EMBL/GenBank/DDBJ whole genome shotgun (WGS) entry which is preliminary data.</text>
</comment>
<dbReference type="AlphaFoldDB" id="A0A401P8C3"/>
<feature type="signal peptide" evidence="5">
    <location>
        <begin position="1"/>
        <end position="23"/>
    </location>
</feature>
<evidence type="ECO:0000256" key="4">
    <source>
        <dbReference type="ARBA" id="ARBA00023157"/>
    </source>
</evidence>
<dbReference type="Pfam" id="PF00050">
    <property type="entry name" value="Kazal_1"/>
    <property type="match status" value="1"/>
</dbReference>
<feature type="domain" description="Kazal-like" evidence="6">
    <location>
        <begin position="29"/>
        <end position="83"/>
    </location>
</feature>
<organism evidence="7 8">
    <name type="scientific">Scyliorhinus torazame</name>
    <name type="common">Cloudy catshark</name>
    <name type="synonym">Catulus torazame</name>
    <dbReference type="NCBI Taxonomy" id="75743"/>
    <lineage>
        <taxon>Eukaryota</taxon>
        <taxon>Metazoa</taxon>
        <taxon>Chordata</taxon>
        <taxon>Craniata</taxon>
        <taxon>Vertebrata</taxon>
        <taxon>Chondrichthyes</taxon>
        <taxon>Elasmobranchii</taxon>
        <taxon>Galeomorphii</taxon>
        <taxon>Galeoidea</taxon>
        <taxon>Carcharhiniformes</taxon>
        <taxon>Scyliorhinidae</taxon>
        <taxon>Scyliorhinus</taxon>
    </lineage>
</organism>
<feature type="chain" id="PRO_5019156098" description="Kazal-like domain-containing protein" evidence="5">
    <location>
        <begin position="24"/>
        <end position="83"/>
    </location>
</feature>
<evidence type="ECO:0000256" key="3">
    <source>
        <dbReference type="ARBA" id="ARBA00022690"/>
    </source>
</evidence>
<dbReference type="GO" id="GO:0005576">
    <property type="term" value="C:extracellular region"/>
    <property type="evidence" value="ECO:0007669"/>
    <property type="project" value="UniProtKB-SubCell"/>
</dbReference>
<reference evidence="7 8" key="1">
    <citation type="journal article" date="2018" name="Nat. Ecol. Evol.">
        <title>Shark genomes provide insights into elasmobranch evolution and the origin of vertebrates.</title>
        <authorList>
            <person name="Hara Y"/>
            <person name="Yamaguchi K"/>
            <person name="Onimaru K"/>
            <person name="Kadota M"/>
            <person name="Koyanagi M"/>
            <person name="Keeley SD"/>
            <person name="Tatsumi K"/>
            <person name="Tanaka K"/>
            <person name="Motone F"/>
            <person name="Kageyama Y"/>
            <person name="Nozu R"/>
            <person name="Adachi N"/>
            <person name="Nishimura O"/>
            <person name="Nakagawa R"/>
            <person name="Tanegashima C"/>
            <person name="Kiyatake I"/>
            <person name="Matsumoto R"/>
            <person name="Murakumo K"/>
            <person name="Nishida K"/>
            <person name="Terakita A"/>
            <person name="Kuratani S"/>
            <person name="Sato K"/>
            <person name="Hyodo S Kuraku.S."/>
        </authorList>
    </citation>
    <scope>NUCLEOTIDE SEQUENCE [LARGE SCALE GENOMIC DNA]</scope>
</reference>
<dbReference type="STRING" id="75743.A0A401P8C3"/>
<comment type="subcellular location">
    <subcellularLocation>
        <location evidence="1">Secreted</location>
    </subcellularLocation>
</comment>
<dbReference type="GO" id="GO:0030414">
    <property type="term" value="F:peptidase inhibitor activity"/>
    <property type="evidence" value="ECO:0007669"/>
    <property type="project" value="UniProtKB-KW"/>
</dbReference>
<evidence type="ECO:0000256" key="5">
    <source>
        <dbReference type="SAM" id="SignalP"/>
    </source>
</evidence>
<gene>
    <name evidence="7" type="ORF">scyTo_0008377</name>
</gene>
<keyword evidence="8" id="KW-1185">Reference proteome</keyword>
<dbReference type="PANTHER" id="PTHR21312:SF28">
    <property type="entry name" value="OVOINHIBITOR-RELATED"/>
    <property type="match status" value="1"/>
</dbReference>
<evidence type="ECO:0000313" key="7">
    <source>
        <dbReference type="EMBL" id="GCB69411.1"/>
    </source>
</evidence>
<dbReference type="InterPro" id="IPR002350">
    <property type="entry name" value="Kazal_dom"/>
</dbReference>
<dbReference type="OrthoDB" id="126772at2759"/>
<keyword evidence="2" id="KW-0964">Secreted</keyword>
<protein>
    <recommendedName>
        <fullName evidence="6">Kazal-like domain-containing protein</fullName>
    </recommendedName>
</protein>
<sequence>MSVIGVLRMEFLVMLIVCATVLAVHPTDAKRNPNCAEYIPGICSRERDPVCGTNGITFANECMLCSHNWEYKKDLKIEKNGEC</sequence>
<evidence type="ECO:0000256" key="2">
    <source>
        <dbReference type="ARBA" id="ARBA00022525"/>
    </source>
</evidence>